<reference evidence="3" key="2">
    <citation type="submission" date="2020-05" db="UniProtKB">
        <authorList>
            <consortium name="EnsemblMetazoa"/>
        </authorList>
    </citation>
    <scope>IDENTIFICATION</scope>
    <source>
        <strain evidence="3">wikel</strain>
    </source>
</reference>
<dbReference type="InParanoid" id="B7PBA1"/>
<dbReference type="PaxDb" id="6945-B7PBA1"/>
<dbReference type="Gene3D" id="3.40.525.10">
    <property type="entry name" value="CRAL-TRIO lipid binding domain"/>
    <property type="match status" value="2"/>
</dbReference>
<dbReference type="EnsemblMetazoa" id="ISCW002500-RA">
    <property type="protein sequence ID" value="ISCW002500-PA"/>
    <property type="gene ID" value="ISCW002500"/>
</dbReference>
<proteinExistence type="predicted"/>
<dbReference type="Gene3D" id="1.20.5.1200">
    <property type="entry name" value="Alpha-tocopherol transfer"/>
    <property type="match status" value="1"/>
</dbReference>
<keyword evidence="2" id="KW-0378">Hydrolase</keyword>
<dbReference type="VEuPathDB" id="VectorBase:ISCP_030956"/>
<dbReference type="HOGENOM" id="CLU_576577_0_0_1"/>
<protein>
    <submittedName>
        <fullName evidence="2 3">Sec14 cytosolic factor, putative</fullName>
        <ecNumber evidence="2">3.4.21.68</ecNumber>
    </submittedName>
</protein>
<dbReference type="EMBL" id="ABJB010514995">
    <property type="status" value="NOT_ANNOTATED_CDS"/>
    <property type="molecule type" value="Genomic_DNA"/>
</dbReference>
<dbReference type="InterPro" id="IPR036865">
    <property type="entry name" value="CRAL-TRIO_dom_sf"/>
</dbReference>
<dbReference type="PANTHER" id="PTHR10174:SF130">
    <property type="entry name" value="ALPHA-TOCOPHEROL TRANSFER PROTEIN-LIKE"/>
    <property type="match status" value="1"/>
</dbReference>
<dbReference type="SMART" id="SM00516">
    <property type="entry name" value="SEC14"/>
    <property type="match status" value="2"/>
</dbReference>
<dbReference type="SMART" id="SM01100">
    <property type="entry name" value="CRAL_TRIO_N"/>
    <property type="match status" value="1"/>
</dbReference>
<dbReference type="Gene3D" id="1.10.8.20">
    <property type="entry name" value="N-terminal domain of phosphatidylinositol transfer protein sec14p"/>
    <property type="match status" value="1"/>
</dbReference>
<dbReference type="GO" id="GO:1902936">
    <property type="term" value="F:phosphatidylinositol bisphosphate binding"/>
    <property type="evidence" value="ECO:0000318"/>
    <property type="project" value="GO_Central"/>
</dbReference>
<feature type="domain" description="CRAL-TRIO" evidence="1">
    <location>
        <begin position="284"/>
        <end position="446"/>
    </location>
</feature>
<reference evidence="2 4" key="1">
    <citation type="submission" date="2008-03" db="EMBL/GenBank/DDBJ databases">
        <title>Annotation of Ixodes scapularis.</title>
        <authorList>
            <consortium name="Ixodes scapularis Genome Project Consortium"/>
            <person name="Caler E."/>
            <person name="Hannick L.I."/>
            <person name="Bidwell S."/>
            <person name="Joardar V."/>
            <person name="Thiagarajan M."/>
            <person name="Amedeo P."/>
            <person name="Galinsky K.J."/>
            <person name="Schobel S."/>
            <person name="Inman J."/>
            <person name="Hostetler J."/>
            <person name="Miller J."/>
            <person name="Hammond M."/>
            <person name="Megy K."/>
            <person name="Lawson D."/>
            <person name="Kodira C."/>
            <person name="Sutton G."/>
            <person name="Meyer J."/>
            <person name="Hill C.A."/>
            <person name="Birren B."/>
            <person name="Nene V."/>
            <person name="Collins F."/>
            <person name="Alarcon-Chaidez F."/>
            <person name="Wikel S."/>
            <person name="Strausberg R."/>
        </authorList>
    </citation>
    <scope>NUCLEOTIDE SEQUENCE [LARGE SCALE GENOMIC DNA]</scope>
    <source>
        <strain evidence="4">Wikel</strain>
        <strain evidence="2">Wikel colony</strain>
    </source>
</reference>
<dbReference type="Pfam" id="PF00650">
    <property type="entry name" value="CRAL_TRIO"/>
    <property type="match status" value="2"/>
</dbReference>
<evidence type="ECO:0000313" key="4">
    <source>
        <dbReference type="Proteomes" id="UP000001555"/>
    </source>
</evidence>
<dbReference type="SUPFAM" id="SSF52087">
    <property type="entry name" value="CRAL/TRIO domain"/>
    <property type="match status" value="2"/>
</dbReference>
<dbReference type="VEuPathDB" id="VectorBase:ISCP_011194"/>
<dbReference type="InterPro" id="IPR011074">
    <property type="entry name" value="CRAL/TRIO_N_dom"/>
</dbReference>
<dbReference type="VEuPathDB" id="VectorBase:ISCI002500"/>
<dbReference type="PANTHER" id="PTHR10174">
    <property type="entry name" value="ALPHA-TOCOPHEROL TRANSFER PROTEIN-RELATED"/>
    <property type="match status" value="1"/>
</dbReference>
<dbReference type="InterPro" id="IPR001251">
    <property type="entry name" value="CRAL-TRIO_dom"/>
</dbReference>
<evidence type="ECO:0000313" key="3">
    <source>
        <dbReference type="EnsemblMetazoa" id="ISCW002500-PA"/>
    </source>
</evidence>
<dbReference type="EMBL" id="DS675086">
    <property type="protein sequence ID" value="EEC03873.1"/>
    <property type="molecule type" value="Genomic_DNA"/>
</dbReference>
<dbReference type="EMBL" id="ABJB010697691">
    <property type="status" value="NOT_ANNOTATED_CDS"/>
    <property type="molecule type" value="Genomic_DNA"/>
</dbReference>
<dbReference type="Proteomes" id="UP000001555">
    <property type="component" value="Unassembled WGS sequence"/>
</dbReference>
<keyword evidence="4" id="KW-1185">Reference proteome</keyword>
<gene>
    <name evidence="2" type="ORF">IscW_ISCW002500</name>
</gene>
<evidence type="ECO:0000259" key="1">
    <source>
        <dbReference type="PROSITE" id="PS50191"/>
    </source>
</evidence>
<feature type="domain" description="CRAL-TRIO" evidence="1">
    <location>
        <begin position="17"/>
        <end position="179"/>
    </location>
</feature>
<dbReference type="EC" id="3.4.21.68" evidence="2"/>
<accession>B7PBA1</accession>
<dbReference type="SUPFAM" id="SSF46938">
    <property type="entry name" value="CRAL/TRIO N-terminal domain"/>
    <property type="match status" value="1"/>
</dbReference>
<dbReference type="PROSITE" id="PS50191">
    <property type="entry name" value="CRAL_TRIO"/>
    <property type="match status" value="2"/>
</dbReference>
<dbReference type="AlphaFoldDB" id="B7PBA1"/>
<evidence type="ECO:0000313" key="2">
    <source>
        <dbReference type="EMBL" id="EEC03873.1"/>
    </source>
</evidence>
<dbReference type="VEuPathDB" id="VectorBase:ISCW002500"/>
<organism>
    <name type="scientific">Ixodes scapularis</name>
    <name type="common">Black-legged tick</name>
    <name type="synonym">Deer tick</name>
    <dbReference type="NCBI Taxonomy" id="6945"/>
    <lineage>
        <taxon>Eukaryota</taxon>
        <taxon>Metazoa</taxon>
        <taxon>Ecdysozoa</taxon>
        <taxon>Arthropoda</taxon>
        <taxon>Chelicerata</taxon>
        <taxon>Arachnida</taxon>
        <taxon>Acari</taxon>
        <taxon>Parasitiformes</taxon>
        <taxon>Ixodida</taxon>
        <taxon>Ixodoidea</taxon>
        <taxon>Ixodidae</taxon>
        <taxon>Ixodinae</taxon>
        <taxon>Ixodes</taxon>
    </lineage>
</organism>
<dbReference type="InterPro" id="IPR036273">
    <property type="entry name" value="CRAL/TRIO_N_dom_sf"/>
</dbReference>
<dbReference type="OrthoDB" id="6480050at2759"/>
<name>B7PBA1_IXOSC</name>
<dbReference type="CDD" id="cd00170">
    <property type="entry name" value="SEC14"/>
    <property type="match status" value="2"/>
</dbReference>
<dbReference type="FunCoup" id="B7PBA1">
    <property type="interactions" value="310"/>
</dbReference>
<dbReference type="PRINTS" id="PR00180">
    <property type="entry name" value="CRETINALDHBP"/>
</dbReference>
<dbReference type="GO" id="GO:0004252">
    <property type="term" value="F:serine-type endopeptidase activity"/>
    <property type="evidence" value="ECO:0007669"/>
    <property type="project" value="UniProtKB-EC"/>
</dbReference>
<sequence>MDHADIFDNLLPSRIMFDTIFHQKKLVTILKKPDSLGRRILLVKFGAWDPQVCPLNEYFRAGMVVLECGLLNQMAQIAGVVGVADLDGLKISHLLYFTPSEIRKLIKLVQECYPLRLKGVYVVNNPALFELLFAVAKLFLKPKLLKRFRFIGRDYEKLHKLIPRDRLPEEYGERRPRLMQRQRLTSASVDASAAGRMQLDFEAIAYEELGETPQLRRDTVLELRKLIHAQSDLRCPSDDAFLVKFLRARKHCVEEAFGTIQKYFRVRELHQDIFQDLLPSKVMFDAIVRQSKVLTLLEERDHLGRLVGVLKSGAWNPEVCSLNEVFRTGVVVGEYCLLDERTQIAGVVGIVDLKGLGFEHVRHYTPSVIKTSIQLCQDCYPMRLKAIYIVNNPPIFEVIYSIAKLFLKQKLVDRIHFIGRDYEKLHELIPRERLPEEYGGTLNNYDFDAFERGLRSMEEFFVELSEYGYREQEA</sequence>